<dbReference type="InterPro" id="IPR024072">
    <property type="entry name" value="DHFR-like_dom_sf"/>
</dbReference>
<proteinExistence type="predicted"/>
<feature type="non-terminal residue" evidence="2">
    <location>
        <position position="1"/>
    </location>
</feature>
<sequence>AAEGVHATDWRAALTERDRESWATFMLEDARTPSALLFGRRTYDYFAPRYPTRTDQLARTVNNLPKYVLSTTLTDPEWANTTVLGGMDEVAKLRETAEGEIRLYGSSLLAQSLLAAGLVDEMRLLIFPLVLGKGQRLFDGGDEKPWRLVDVRRVGDSFALLTYGLR</sequence>
<dbReference type="SUPFAM" id="SSF53597">
    <property type="entry name" value="Dihydrofolate reductase-like"/>
    <property type="match status" value="1"/>
</dbReference>
<dbReference type="Proteomes" id="UP001597045">
    <property type="component" value="Unassembled WGS sequence"/>
</dbReference>
<dbReference type="PANTHER" id="PTHR38011:SF11">
    <property type="entry name" value="2,5-DIAMINO-6-RIBOSYLAMINO-4(3H)-PYRIMIDINONE 5'-PHOSPHATE REDUCTASE"/>
    <property type="match status" value="1"/>
</dbReference>
<comment type="caution">
    <text evidence="2">The sequence shown here is derived from an EMBL/GenBank/DDBJ whole genome shotgun (WGS) entry which is preliminary data.</text>
</comment>
<dbReference type="InterPro" id="IPR002734">
    <property type="entry name" value="RibDG_C"/>
</dbReference>
<organism evidence="2 3">
    <name type="scientific">Kibdelosporangium lantanae</name>
    <dbReference type="NCBI Taxonomy" id="1497396"/>
    <lineage>
        <taxon>Bacteria</taxon>
        <taxon>Bacillati</taxon>
        <taxon>Actinomycetota</taxon>
        <taxon>Actinomycetes</taxon>
        <taxon>Pseudonocardiales</taxon>
        <taxon>Pseudonocardiaceae</taxon>
        <taxon>Kibdelosporangium</taxon>
    </lineage>
</organism>
<dbReference type="Gene3D" id="3.40.430.10">
    <property type="entry name" value="Dihydrofolate Reductase, subunit A"/>
    <property type="match status" value="1"/>
</dbReference>
<keyword evidence="3" id="KW-1185">Reference proteome</keyword>
<protein>
    <submittedName>
        <fullName evidence="2">Dihydrofolate reductase family protein</fullName>
    </submittedName>
</protein>
<dbReference type="InterPro" id="IPR050765">
    <property type="entry name" value="Riboflavin_Biosynth_HTPR"/>
</dbReference>
<evidence type="ECO:0000313" key="3">
    <source>
        <dbReference type="Proteomes" id="UP001597045"/>
    </source>
</evidence>
<evidence type="ECO:0000313" key="2">
    <source>
        <dbReference type="EMBL" id="MFD1049974.1"/>
    </source>
</evidence>
<name>A0ABW3ML33_9PSEU</name>
<reference evidence="3" key="1">
    <citation type="journal article" date="2019" name="Int. J. Syst. Evol. Microbiol.">
        <title>The Global Catalogue of Microorganisms (GCM) 10K type strain sequencing project: providing services to taxonomists for standard genome sequencing and annotation.</title>
        <authorList>
            <consortium name="The Broad Institute Genomics Platform"/>
            <consortium name="The Broad Institute Genome Sequencing Center for Infectious Disease"/>
            <person name="Wu L."/>
            <person name="Ma J."/>
        </authorList>
    </citation>
    <scope>NUCLEOTIDE SEQUENCE [LARGE SCALE GENOMIC DNA]</scope>
    <source>
        <strain evidence="3">JCM 31486</strain>
    </source>
</reference>
<dbReference type="Pfam" id="PF01872">
    <property type="entry name" value="RibD_C"/>
    <property type="match status" value="1"/>
</dbReference>
<dbReference type="EMBL" id="JBHTIS010002517">
    <property type="protein sequence ID" value="MFD1049974.1"/>
    <property type="molecule type" value="Genomic_DNA"/>
</dbReference>
<gene>
    <name evidence="2" type="ORF">ACFQ1S_32790</name>
</gene>
<feature type="domain" description="Bacterial bifunctional deaminase-reductase C-terminal" evidence="1">
    <location>
        <begin position="20"/>
        <end position="158"/>
    </location>
</feature>
<accession>A0ABW3ML33</accession>
<evidence type="ECO:0000259" key="1">
    <source>
        <dbReference type="Pfam" id="PF01872"/>
    </source>
</evidence>
<dbReference type="PANTHER" id="PTHR38011">
    <property type="entry name" value="DIHYDROFOLATE REDUCTASE FAMILY PROTEIN (AFU_ORTHOLOGUE AFUA_8G06820)"/>
    <property type="match status" value="1"/>
</dbReference>